<dbReference type="Gene3D" id="1.10.10.10">
    <property type="entry name" value="Winged helix-like DNA-binding domain superfamily/Winged helix DNA-binding domain"/>
    <property type="match status" value="1"/>
</dbReference>
<keyword evidence="1" id="KW-0059">Arsenical resistance</keyword>
<dbReference type="InterPro" id="IPR036390">
    <property type="entry name" value="WH_DNA-bd_sf"/>
</dbReference>
<evidence type="ECO:0000256" key="1">
    <source>
        <dbReference type="ARBA" id="ARBA00022849"/>
    </source>
</evidence>
<protein>
    <submittedName>
        <fullName evidence="6">Metalloregulator ArsR/SmtB family transcription factor</fullName>
    </submittedName>
</protein>
<dbReference type="NCBIfam" id="NF033788">
    <property type="entry name" value="HTH_metalloreg"/>
    <property type="match status" value="1"/>
</dbReference>
<name>A0ABT5R356_9GAMM</name>
<dbReference type="InterPro" id="IPR011991">
    <property type="entry name" value="ArsR-like_HTH"/>
</dbReference>
<dbReference type="Proteomes" id="UP001149400">
    <property type="component" value="Unassembled WGS sequence"/>
</dbReference>
<dbReference type="PANTHER" id="PTHR33154">
    <property type="entry name" value="TRANSCRIPTIONAL REGULATOR, ARSR FAMILY"/>
    <property type="match status" value="1"/>
</dbReference>
<keyword evidence="2" id="KW-0805">Transcription regulation</keyword>
<accession>A0ABT5R356</accession>
<dbReference type="SMART" id="SM00418">
    <property type="entry name" value="HTH_ARSR"/>
    <property type="match status" value="1"/>
</dbReference>
<reference evidence="6" key="1">
    <citation type="submission" date="2021-12" db="EMBL/GenBank/DDBJ databases">
        <title>Enterovibrio ZSDZ35 sp. nov. and Enterovibrio ZSDZ42 sp. nov., isolated from coastal seawater in Qingdao.</title>
        <authorList>
            <person name="Zhang P."/>
        </authorList>
    </citation>
    <scope>NUCLEOTIDE SEQUENCE</scope>
    <source>
        <strain evidence="6">ZSDZ42</strain>
    </source>
</reference>
<proteinExistence type="predicted"/>
<dbReference type="InterPro" id="IPR001845">
    <property type="entry name" value="HTH_ArsR_DNA-bd_dom"/>
</dbReference>
<dbReference type="InterPro" id="IPR051081">
    <property type="entry name" value="HTH_MetalResp_TranReg"/>
</dbReference>
<evidence type="ECO:0000256" key="4">
    <source>
        <dbReference type="ARBA" id="ARBA00023163"/>
    </source>
</evidence>
<evidence type="ECO:0000259" key="5">
    <source>
        <dbReference type="PROSITE" id="PS50987"/>
    </source>
</evidence>
<dbReference type="EMBL" id="JAJUBC010000019">
    <property type="protein sequence ID" value="MDD1794698.1"/>
    <property type="molecule type" value="Genomic_DNA"/>
</dbReference>
<evidence type="ECO:0000256" key="2">
    <source>
        <dbReference type="ARBA" id="ARBA00023015"/>
    </source>
</evidence>
<evidence type="ECO:0000313" key="7">
    <source>
        <dbReference type="Proteomes" id="UP001149400"/>
    </source>
</evidence>
<feature type="domain" description="HTH arsR-type" evidence="5">
    <location>
        <begin position="1"/>
        <end position="94"/>
    </location>
</feature>
<evidence type="ECO:0000256" key="3">
    <source>
        <dbReference type="ARBA" id="ARBA00023125"/>
    </source>
</evidence>
<dbReference type="CDD" id="cd00090">
    <property type="entry name" value="HTH_ARSR"/>
    <property type="match status" value="1"/>
</dbReference>
<dbReference type="Pfam" id="PF01022">
    <property type="entry name" value="HTH_5"/>
    <property type="match status" value="1"/>
</dbReference>
<dbReference type="SUPFAM" id="SSF46785">
    <property type="entry name" value="Winged helix' DNA-binding domain"/>
    <property type="match status" value="1"/>
</dbReference>
<sequence>MPEISISPVTFYKCLADETRLKTLLLLQQEGELCVCELMTALDESQPKVSRHLAQLRKCGLLSDRRQGHWVFYRIRPELPEWIKSVLVLTLASHAAFIQGNMNKLCGMGDRPERASTCC</sequence>
<keyword evidence="4" id="KW-0804">Transcription</keyword>
<keyword evidence="7" id="KW-1185">Reference proteome</keyword>
<evidence type="ECO:0000313" key="6">
    <source>
        <dbReference type="EMBL" id="MDD1794698.1"/>
    </source>
</evidence>
<dbReference type="PANTHER" id="PTHR33154:SF18">
    <property type="entry name" value="ARSENICAL RESISTANCE OPERON REPRESSOR"/>
    <property type="match status" value="1"/>
</dbReference>
<dbReference type="NCBIfam" id="NF007528">
    <property type="entry name" value="PRK10141.1"/>
    <property type="match status" value="1"/>
</dbReference>
<keyword evidence="3" id="KW-0238">DNA-binding</keyword>
<gene>
    <name evidence="6" type="ORF">LRP50_16305</name>
</gene>
<dbReference type="PRINTS" id="PR00778">
    <property type="entry name" value="HTHARSR"/>
</dbReference>
<organism evidence="6 7">
    <name type="scientific">Enterovibrio gelatinilyticus</name>
    <dbReference type="NCBI Taxonomy" id="2899819"/>
    <lineage>
        <taxon>Bacteria</taxon>
        <taxon>Pseudomonadati</taxon>
        <taxon>Pseudomonadota</taxon>
        <taxon>Gammaproteobacteria</taxon>
        <taxon>Vibrionales</taxon>
        <taxon>Vibrionaceae</taxon>
        <taxon>Enterovibrio</taxon>
    </lineage>
</organism>
<dbReference type="PROSITE" id="PS50987">
    <property type="entry name" value="HTH_ARSR_2"/>
    <property type="match status" value="1"/>
</dbReference>
<dbReference type="InterPro" id="IPR036388">
    <property type="entry name" value="WH-like_DNA-bd_sf"/>
</dbReference>
<comment type="caution">
    <text evidence="6">The sequence shown here is derived from an EMBL/GenBank/DDBJ whole genome shotgun (WGS) entry which is preliminary data.</text>
</comment>